<dbReference type="CDD" id="cd17546">
    <property type="entry name" value="REC_hyHK_CKI1_RcsC-like"/>
    <property type="match status" value="1"/>
</dbReference>
<sequence length="1165" mass="133165">MEFHQLLESQIKKYLRQDHLSDPALSQFIKAVNLSYQSYEKDKSNDSAAMEKEIQQESIEYIYRETEHLDKDIKAISLRNSSQLISYISRQIQEKKEIMAALNGQNKFKKLLMNISSDYINISFEMIDAAMNRSLKEMADFVKADRAYIFSYNFEAGTCSNTYEYCSSGIIPQMDNLQDIHLEAIPEWVEANIAGKSIAIANVKDLNDGNLKELLSSQDIKSLMVIPMMSKESCTGFIGFDWTRKLHRFNDTETELLTLFSKVLVNAQERFAIKSNLTQTLDLLKTFISNLQYGILMEDPQGNILFTNDLFCKIFKISRTPSEITGKKLYEIKINNLFKEDNLSEKIIAESKDQNVTGRLAETLDGRFLEIDHYTFETRNKQHGHIWKFGDVTEKITNQNLLLQSEERSRLIMDSAINAIITINSAGEIIFWNKSAETIFGWQKNEVIGRNIFETIIPQKHIENYKKYVADEKNSVLNRQIQLPAIKKSGEEFPMEIAIISFQQEEQEFYCSFIQDISERKRAEHNMKLQEQKYRNMIANMNLGLLEVDMNEVIQYANQSFCNVSGYEVEEIVGRNPAQLFIHHEKDMELVKRQIKLRRSGVSSVYQVPVKNKAGELRWWAISGAPNYDDKGNLIGSIGIHLDITDQKRLEEDLQKQKEKAQEASKAKEVFLATMSHEIRTPLNAIIGFLRELERQKLSSSQAVLVENSTQASRHLLSIINNILDISKIESGEMSLEVKDFSLKDSINSIISILSPKAKQKELKLYSQYSPDMASAFKGDQLRIEQILFNLIGNSLKFTQKGEIKVECNVLEDHPSTQKIRLTVSDTGIGMSKGFADKIFKKFYQEDESIARRFGGTGLGMAITQELVKLMHGKINIESEKNKGTVIQITLTLYKGFLEHSTDKKEKHPTTSVAGIKVLLVEDNEMNRVVAQNTLQNFKCNVTEAENGNQAIQILKKEKFDIILMDIQMPELDGIETTKILRKKYLLTTPVIALTANAFKTEIEKCKSAGMNDYVTKPFSEEILLDILYKYTKLSKASGYKNKTTETSDSHLYDLGAIRTLSRGNEEFVKKMISIFISQTESAIIQMHSSFQSQNYHDVAKLMHKIRPGVEGMGIHSIVEDIKTLETKAKAEKQTPELFSEMQHLSDTIEKTLSEVIQLLKANEL</sequence>
<dbReference type="SUPFAM" id="SSF47226">
    <property type="entry name" value="Histidine-containing phosphotransfer domain, HPT domain"/>
    <property type="match status" value="1"/>
</dbReference>
<name>A0A3G6TAZ8_9FLAO</name>
<keyword evidence="12" id="KW-0472">Membrane</keyword>
<dbReference type="InterPro" id="IPR029016">
    <property type="entry name" value="GAF-like_dom_sf"/>
</dbReference>
<dbReference type="Pfam" id="PF01590">
    <property type="entry name" value="GAF"/>
    <property type="match status" value="1"/>
</dbReference>
<dbReference type="PROSITE" id="PS50113">
    <property type="entry name" value="PAC"/>
    <property type="match status" value="2"/>
</dbReference>
<dbReference type="RefSeq" id="WP_123871350.1">
    <property type="nucleotide sequence ID" value="NZ_CP033932.1"/>
</dbReference>
<dbReference type="Gene3D" id="3.30.450.40">
    <property type="match status" value="1"/>
</dbReference>
<dbReference type="SMART" id="SM00086">
    <property type="entry name" value="PAC"/>
    <property type="match status" value="2"/>
</dbReference>
<dbReference type="InterPro" id="IPR003661">
    <property type="entry name" value="HisK_dim/P_dom"/>
</dbReference>
<keyword evidence="6 14" id="KW-0597">Phosphoprotein</keyword>
<evidence type="ECO:0000256" key="2">
    <source>
        <dbReference type="ARBA" id="ARBA00004429"/>
    </source>
</evidence>
<evidence type="ECO:0000256" key="8">
    <source>
        <dbReference type="ARBA" id="ARBA00022692"/>
    </source>
</evidence>
<dbReference type="Gene3D" id="3.30.450.20">
    <property type="entry name" value="PAS domain"/>
    <property type="match status" value="3"/>
</dbReference>
<dbReference type="InterPro" id="IPR004358">
    <property type="entry name" value="Sig_transdc_His_kin-like_C"/>
</dbReference>
<evidence type="ECO:0000313" key="20">
    <source>
        <dbReference type="EMBL" id="AZB26418.1"/>
    </source>
</evidence>
<dbReference type="InterPro" id="IPR011006">
    <property type="entry name" value="CheY-like_superfamily"/>
</dbReference>
<evidence type="ECO:0000259" key="18">
    <source>
        <dbReference type="PROSITE" id="PS50113"/>
    </source>
</evidence>
<feature type="domain" description="Response regulatory" evidence="16">
    <location>
        <begin position="917"/>
        <end position="1032"/>
    </location>
</feature>
<evidence type="ECO:0000256" key="13">
    <source>
        <dbReference type="PROSITE-ProRule" id="PRU00110"/>
    </source>
</evidence>
<feature type="modified residue" description="4-aspartylphosphate" evidence="14">
    <location>
        <position position="966"/>
    </location>
</feature>
<evidence type="ECO:0000259" key="16">
    <source>
        <dbReference type="PROSITE" id="PS50110"/>
    </source>
</evidence>
<evidence type="ECO:0000256" key="4">
    <source>
        <dbReference type="ARBA" id="ARBA00022475"/>
    </source>
</evidence>
<feature type="domain" description="PAS" evidence="17">
    <location>
        <begin position="530"/>
        <end position="585"/>
    </location>
</feature>
<dbReference type="InterPro" id="IPR001789">
    <property type="entry name" value="Sig_transdc_resp-reg_receiver"/>
</dbReference>
<dbReference type="InterPro" id="IPR003018">
    <property type="entry name" value="GAF"/>
</dbReference>
<dbReference type="Gene3D" id="3.40.50.2300">
    <property type="match status" value="1"/>
</dbReference>
<dbReference type="KEGG" id="cben:EG339_18420"/>
<evidence type="ECO:0000313" key="21">
    <source>
        <dbReference type="Proteomes" id="UP000271193"/>
    </source>
</evidence>
<evidence type="ECO:0000256" key="10">
    <source>
        <dbReference type="ARBA" id="ARBA00022840"/>
    </source>
</evidence>
<feature type="domain" description="PAC" evidence="18">
    <location>
        <begin position="479"/>
        <end position="529"/>
    </location>
</feature>
<dbReference type="Pfam" id="PF00072">
    <property type="entry name" value="Response_reg"/>
    <property type="match status" value="1"/>
</dbReference>
<dbReference type="GeneID" id="99066784"/>
<evidence type="ECO:0000256" key="1">
    <source>
        <dbReference type="ARBA" id="ARBA00000085"/>
    </source>
</evidence>
<dbReference type="SMART" id="SM00388">
    <property type="entry name" value="HisKA"/>
    <property type="match status" value="1"/>
</dbReference>
<evidence type="ECO:0000256" key="5">
    <source>
        <dbReference type="ARBA" id="ARBA00022519"/>
    </source>
</evidence>
<dbReference type="SUPFAM" id="SSF52172">
    <property type="entry name" value="CheY-like"/>
    <property type="match status" value="1"/>
</dbReference>
<dbReference type="InterPro" id="IPR013767">
    <property type="entry name" value="PAS_fold"/>
</dbReference>
<dbReference type="InterPro" id="IPR000700">
    <property type="entry name" value="PAS-assoc_C"/>
</dbReference>
<dbReference type="CDD" id="cd16922">
    <property type="entry name" value="HATPase_EvgS-ArcB-TorS-like"/>
    <property type="match status" value="1"/>
</dbReference>
<evidence type="ECO:0000256" key="12">
    <source>
        <dbReference type="ARBA" id="ARBA00023136"/>
    </source>
</evidence>
<dbReference type="InterPro" id="IPR001610">
    <property type="entry name" value="PAC"/>
</dbReference>
<dbReference type="PROSITE" id="PS50109">
    <property type="entry name" value="HIS_KIN"/>
    <property type="match status" value="1"/>
</dbReference>
<dbReference type="SUPFAM" id="SSF55874">
    <property type="entry name" value="ATPase domain of HSP90 chaperone/DNA topoisomerase II/histidine kinase"/>
    <property type="match status" value="1"/>
</dbReference>
<dbReference type="CDD" id="cd00082">
    <property type="entry name" value="HisKA"/>
    <property type="match status" value="1"/>
</dbReference>
<evidence type="ECO:0000256" key="3">
    <source>
        <dbReference type="ARBA" id="ARBA00012438"/>
    </source>
</evidence>
<dbReference type="InterPro" id="IPR008207">
    <property type="entry name" value="Sig_transdc_His_kin_Hpt_dom"/>
</dbReference>
<dbReference type="PROSITE" id="PS50110">
    <property type="entry name" value="RESPONSE_REGULATORY"/>
    <property type="match status" value="1"/>
</dbReference>
<dbReference type="SMART" id="SM00448">
    <property type="entry name" value="REC"/>
    <property type="match status" value="1"/>
</dbReference>
<keyword evidence="11" id="KW-1133">Transmembrane helix</keyword>
<keyword evidence="7" id="KW-0808">Transferase</keyword>
<organism evidence="20 21">
    <name type="scientific">Chryseobacterium bernardetii</name>
    <dbReference type="NCBI Taxonomy" id="1241978"/>
    <lineage>
        <taxon>Bacteria</taxon>
        <taxon>Pseudomonadati</taxon>
        <taxon>Bacteroidota</taxon>
        <taxon>Flavobacteriia</taxon>
        <taxon>Flavobacteriales</taxon>
        <taxon>Weeksellaceae</taxon>
        <taxon>Chryseobacterium group</taxon>
        <taxon>Chryseobacterium</taxon>
    </lineage>
</organism>
<evidence type="ECO:0000256" key="7">
    <source>
        <dbReference type="ARBA" id="ARBA00022679"/>
    </source>
</evidence>
<dbReference type="Gene3D" id="1.10.287.130">
    <property type="match status" value="1"/>
</dbReference>
<dbReference type="PANTHER" id="PTHR43047:SF72">
    <property type="entry name" value="OSMOSENSING HISTIDINE PROTEIN KINASE SLN1"/>
    <property type="match status" value="1"/>
</dbReference>
<dbReference type="SMART" id="SM00387">
    <property type="entry name" value="HATPase_c"/>
    <property type="match status" value="1"/>
</dbReference>
<keyword evidence="10" id="KW-0067">ATP-binding</keyword>
<evidence type="ECO:0000259" key="19">
    <source>
        <dbReference type="PROSITE" id="PS50894"/>
    </source>
</evidence>
<proteinExistence type="predicted"/>
<evidence type="ECO:0000259" key="15">
    <source>
        <dbReference type="PROSITE" id="PS50109"/>
    </source>
</evidence>
<feature type="modified residue" description="Phosphohistidine" evidence="13">
    <location>
        <position position="1104"/>
    </location>
</feature>
<dbReference type="Pfam" id="PF13426">
    <property type="entry name" value="PAS_9"/>
    <property type="match status" value="2"/>
</dbReference>
<keyword evidence="8" id="KW-0812">Transmembrane</keyword>
<dbReference type="SUPFAM" id="SSF55781">
    <property type="entry name" value="GAF domain-like"/>
    <property type="match status" value="1"/>
</dbReference>
<accession>A0A3G6TAZ8</accession>
<dbReference type="FunFam" id="3.30.565.10:FF:000010">
    <property type="entry name" value="Sensor histidine kinase RcsC"/>
    <property type="match status" value="1"/>
</dbReference>
<dbReference type="Pfam" id="PF00989">
    <property type="entry name" value="PAS"/>
    <property type="match status" value="1"/>
</dbReference>
<dbReference type="PROSITE" id="PS50894">
    <property type="entry name" value="HPT"/>
    <property type="match status" value="1"/>
</dbReference>
<keyword evidence="21" id="KW-1185">Reference proteome</keyword>
<dbReference type="GO" id="GO:0005886">
    <property type="term" value="C:plasma membrane"/>
    <property type="evidence" value="ECO:0007669"/>
    <property type="project" value="UniProtKB-SubCell"/>
</dbReference>
<dbReference type="InterPro" id="IPR005467">
    <property type="entry name" value="His_kinase_dom"/>
</dbReference>
<comment type="subcellular location">
    <subcellularLocation>
        <location evidence="2">Cell inner membrane</location>
        <topology evidence="2">Multi-pass membrane protein</topology>
    </subcellularLocation>
</comment>
<dbReference type="SUPFAM" id="SSF47384">
    <property type="entry name" value="Homodimeric domain of signal transducing histidine kinase"/>
    <property type="match status" value="1"/>
</dbReference>
<dbReference type="Proteomes" id="UP000271193">
    <property type="component" value="Chromosome"/>
</dbReference>
<dbReference type="NCBIfam" id="TIGR00229">
    <property type="entry name" value="sensory_box"/>
    <property type="match status" value="2"/>
</dbReference>
<dbReference type="InterPro" id="IPR036097">
    <property type="entry name" value="HisK_dim/P_sf"/>
</dbReference>
<dbReference type="InterPro" id="IPR003594">
    <property type="entry name" value="HATPase_dom"/>
</dbReference>
<dbReference type="Gene3D" id="3.30.565.10">
    <property type="entry name" value="Histidine kinase-like ATPase, C-terminal domain"/>
    <property type="match status" value="1"/>
</dbReference>
<feature type="domain" description="HPt" evidence="19">
    <location>
        <begin position="1065"/>
        <end position="1163"/>
    </location>
</feature>
<dbReference type="PROSITE" id="PS50112">
    <property type="entry name" value="PAS"/>
    <property type="match status" value="2"/>
</dbReference>
<reference evidence="21" key="1">
    <citation type="submission" date="2018-11" db="EMBL/GenBank/DDBJ databases">
        <title>Proposal to divide the Flavobacteriaceae and reorganize its genera based on Amino Acid Identity values calculated from whole genome sequences.</title>
        <authorList>
            <person name="Nicholson A.C."/>
            <person name="Gulvik C.A."/>
            <person name="Whitney A.M."/>
            <person name="Humrighouse B.W."/>
            <person name="Bell M."/>
            <person name="Holmes B."/>
            <person name="Steigerwalt A.G."/>
            <person name="Villarma A."/>
            <person name="Sheth M."/>
            <person name="Batra D."/>
            <person name="Pryor J."/>
            <person name="Bernardet J.-F."/>
            <person name="Hugo C."/>
            <person name="Kampfer P."/>
            <person name="Newman J."/>
            <person name="McQuiston J.R."/>
        </authorList>
    </citation>
    <scope>NUCLEOTIDE SEQUENCE [LARGE SCALE GENOMIC DNA]</scope>
    <source>
        <strain evidence="21">G0229</strain>
    </source>
</reference>
<dbReference type="SUPFAM" id="SSF55785">
    <property type="entry name" value="PYP-like sensor domain (PAS domain)"/>
    <property type="match status" value="3"/>
</dbReference>
<protein>
    <recommendedName>
        <fullName evidence="3">histidine kinase</fullName>
        <ecNumber evidence="3">2.7.13.3</ecNumber>
    </recommendedName>
</protein>
<evidence type="ECO:0000256" key="11">
    <source>
        <dbReference type="ARBA" id="ARBA00022989"/>
    </source>
</evidence>
<keyword evidence="4" id="KW-1003">Cell membrane</keyword>
<evidence type="ECO:0000256" key="6">
    <source>
        <dbReference type="ARBA" id="ARBA00022553"/>
    </source>
</evidence>
<keyword evidence="10" id="KW-0547">Nucleotide-binding</keyword>
<dbReference type="Pfam" id="PF02518">
    <property type="entry name" value="HATPase_c"/>
    <property type="match status" value="1"/>
</dbReference>
<dbReference type="GO" id="GO:0009927">
    <property type="term" value="F:histidine phosphotransfer kinase activity"/>
    <property type="evidence" value="ECO:0007669"/>
    <property type="project" value="TreeGrafter"/>
</dbReference>
<dbReference type="AlphaFoldDB" id="A0A3G6TAZ8"/>
<dbReference type="InterPro" id="IPR035965">
    <property type="entry name" value="PAS-like_dom_sf"/>
</dbReference>
<dbReference type="PRINTS" id="PR00344">
    <property type="entry name" value="BCTRLSENSOR"/>
</dbReference>
<dbReference type="EMBL" id="CP033932">
    <property type="protein sequence ID" value="AZB26418.1"/>
    <property type="molecule type" value="Genomic_DNA"/>
</dbReference>
<dbReference type="Pfam" id="PF00512">
    <property type="entry name" value="HisKA"/>
    <property type="match status" value="1"/>
</dbReference>
<feature type="domain" description="PAC" evidence="18">
    <location>
        <begin position="604"/>
        <end position="656"/>
    </location>
</feature>
<dbReference type="InterPro" id="IPR036641">
    <property type="entry name" value="HPT_dom_sf"/>
</dbReference>
<feature type="domain" description="Histidine kinase" evidence="15">
    <location>
        <begin position="674"/>
        <end position="895"/>
    </location>
</feature>
<dbReference type="PANTHER" id="PTHR43047">
    <property type="entry name" value="TWO-COMPONENT HISTIDINE PROTEIN KINASE"/>
    <property type="match status" value="1"/>
</dbReference>
<dbReference type="InterPro" id="IPR000014">
    <property type="entry name" value="PAS"/>
</dbReference>
<dbReference type="GO" id="GO:0000155">
    <property type="term" value="F:phosphorelay sensor kinase activity"/>
    <property type="evidence" value="ECO:0007669"/>
    <property type="project" value="InterPro"/>
</dbReference>
<dbReference type="EC" id="2.7.13.3" evidence="3"/>
<keyword evidence="9" id="KW-0418">Kinase</keyword>
<dbReference type="SMART" id="SM00091">
    <property type="entry name" value="PAS"/>
    <property type="match status" value="3"/>
</dbReference>
<comment type="catalytic activity">
    <reaction evidence="1">
        <text>ATP + protein L-histidine = ADP + protein N-phospho-L-histidine.</text>
        <dbReference type="EC" id="2.7.13.3"/>
    </reaction>
</comment>
<evidence type="ECO:0000256" key="14">
    <source>
        <dbReference type="PROSITE-ProRule" id="PRU00169"/>
    </source>
</evidence>
<dbReference type="GO" id="GO:0006355">
    <property type="term" value="P:regulation of DNA-templated transcription"/>
    <property type="evidence" value="ECO:0007669"/>
    <property type="project" value="InterPro"/>
</dbReference>
<gene>
    <name evidence="20" type="ORF">EG339_18420</name>
</gene>
<keyword evidence="5" id="KW-0997">Cell inner membrane</keyword>
<evidence type="ECO:0000259" key="17">
    <source>
        <dbReference type="PROSITE" id="PS50112"/>
    </source>
</evidence>
<dbReference type="InterPro" id="IPR036890">
    <property type="entry name" value="HATPase_C_sf"/>
</dbReference>
<feature type="domain" description="PAS" evidence="17">
    <location>
        <begin position="405"/>
        <end position="459"/>
    </location>
</feature>
<dbReference type="Gene3D" id="1.20.120.160">
    <property type="entry name" value="HPT domain"/>
    <property type="match status" value="1"/>
</dbReference>
<dbReference type="CDD" id="cd00130">
    <property type="entry name" value="PAS"/>
    <property type="match status" value="2"/>
</dbReference>
<evidence type="ECO:0000256" key="9">
    <source>
        <dbReference type="ARBA" id="ARBA00022777"/>
    </source>
</evidence>